<dbReference type="PROSITE" id="PS00798">
    <property type="entry name" value="ALDOKETO_REDUCTASE_1"/>
    <property type="match status" value="1"/>
</dbReference>
<feature type="site" description="Lowers pKa of active site Tyr" evidence="4">
    <location>
        <position position="80"/>
    </location>
</feature>
<dbReference type="EMBL" id="CP119062">
    <property type="protein sequence ID" value="WEL37841.1"/>
    <property type="molecule type" value="Genomic_DNA"/>
</dbReference>
<protein>
    <submittedName>
        <fullName evidence="6">Aldo-keto reductase</fullName>
    </submittedName>
</protein>
<evidence type="ECO:0000313" key="8">
    <source>
        <dbReference type="Proteomes" id="UP001059546"/>
    </source>
</evidence>
<evidence type="ECO:0000313" key="6">
    <source>
        <dbReference type="EMBL" id="UTX42399.1"/>
    </source>
</evidence>
<feature type="domain" description="NADP-dependent oxidoreductase" evidence="5">
    <location>
        <begin position="17"/>
        <end position="285"/>
    </location>
</feature>
<reference evidence="6" key="1">
    <citation type="submission" date="2021-05" db="EMBL/GenBank/DDBJ databases">
        <title>Encephalitozoon hellem ATCC 50604 Complete Genome.</title>
        <authorList>
            <person name="Mascarenhas dos Santos A.C."/>
            <person name="Julian A.T."/>
            <person name="Pombert J.-F."/>
        </authorList>
    </citation>
    <scope>NUCLEOTIDE SEQUENCE</scope>
    <source>
        <strain evidence="6">ATCC 50604</strain>
    </source>
</reference>
<gene>
    <name evidence="6" type="ORF">GPU96_01g01020</name>
    <name evidence="7" type="ORF">PFJ87_01g00950</name>
</gene>
<evidence type="ECO:0000313" key="9">
    <source>
        <dbReference type="Proteomes" id="UP001217963"/>
    </source>
</evidence>
<dbReference type="FunFam" id="3.20.20.100:FF:000002">
    <property type="entry name" value="2,5-diketo-D-gluconic acid reductase A"/>
    <property type="match status" value="1"/>
</dbReference>
<dbReference type="EMBL" id="CP075147">
    <property type="protein sequence ID" value="UTX42399.1"/>
    <property type="molecule type" value="Genomic_DNA"/>
</dbReference>
<dbReference type="SUPFAM" id="SSF51430">
    <property type="entry name" value="NAD(P)-linked oxidoreductase"/>
    <property type="match status" value="1"/>
</dbReference>
<dbReference type="GO" id="GO:0016616">
    <property type="term" value="F:oxidoreductase activity, acting on the CH-OH group of donors, NAD or NADP as acceptor"/>
    <property type="evidence" value="ECO:0007669"/>
    <property type="project" value="UniProtKB-ARBA"/>
</dbReference>
<dbReference type="Pfam" id="PF00248">
    <property type="entry name" value="Aldo_ket_red"/>
    <property type="match status" value="1"/>
</dbReference>
<proteinExistence type="predicted"/>
<dbReference type="PIRSF" id="PIRSF000097">
    <property type="entry name" value="AKR"/>
    <property type="match status" value="1"/>
</dbReference>
<reference evidence="7 9" key="2">
    <citation type="submission" date="2023-02" db="EMBL/GenBank/DDBJ databases">
        <title>Encephalitozoon hellem ATCC 50451 complete genome.</title>
        <authorList>
            <person name="Mascarenhas dos Santos A.C."/>
            <person name="Julian A.T."/>
            <person name="Pombert J.-F."/>
        </authorList>
    </citation>
    <scope>NUCLEOTIDE SEQUENCE [LARGE SCALE GENOMIC DNA]</scope>
    <source>
        <strain evidence="7 9">ATCC 50451</strain>
    </source>
</reference>
<dbReference type="PRINTS" id="PR00069">
    <property type="entry name" value="ALDKETRDTASE"/>
</dbReference>
<dbReference type="Proteomes" id="UP001217963">
    <property type="component" value="Chromosome I"/>
</dbReference>
<feature type="binding site" evidence="3">
    <location>
        <position position="111"/>
    </location>
    <ligand>
        <name>substrate</name>
    </ligand>
</feature>
<evidence type="ECO:0000256" key="1">
    <source>
        <dbReference type="ARBA" id="ARBA00023002"/>
    </source>
</evidence>
<dbReference type="InterPro" id="IPR036812">
    <property type="entry name" value="NAD(P)_OxRdtase_dom_sf"/>
</dbReference>
<keyword evidence="1" id="KW-0560">Oxidoreductase</keyword>
<evidence type="ECO:0000256" key="3">
    <source>
        <dbReference type="PIRSR" id="PIRSR000097-2"/>
    </source>
</evidence>
<evidence type="ECO:0000259" key="5">
    <source>
        <dbReference type="Pfam" id="PF00248"/>
    </source>
</evidence>
<evidence type="ECO:0000256" key="4">
    <source>
        <dbReference type="PIRSR" id="PIRSR000097-3"/>
    </source>
</evidence>
<accession>A0A9Q9F7H5</accession>
<evidence type="ECO:0000313" key="7">
    <source>
        <dbReference type="EMBL" id="WEL37841.1"/>
    </source>
</evidence>
<sequence length="302" mass="33955">MICKVLKLNNGYEIPTVGLGTWKLEDESSLESSIRNAVSLGYRHIDTAFIYGNEKMIGNILKKLFNEGVVQRKDLFITSKLWNTFHDCPEDALRRTLGDLQIDYVDLYLIHWPVTFEPAPNGSMESCGKKYNIGEFDAVTLWKKMEALVDLGLARSIGVSNFGKENTEKVLGACRIRPAVSQFELHPYLTQKDLVEFMRSKGIQVISYSSLGSGGQDSSPKVREDKTIKEIAKKYGCTPSQVILSYIVSRGVCVIPKSKSKEHLKENIDLKELSKEDISAIDGLNINHRYVNPVGFGPNRFK</sequence>
<dbReference type="AlphaFoldDB" id="A0A9Q9F7H5"/>
<dbReference type="Proteomes" id="UP001059546">
    <property type="component" value="Chromosome I"/>
</dbReference>
<dbReference type="Gene3D" id="3.20.20.100">
    <property type="entry name" value="NADP-dependent oxidoreductase domain"/>
    <property type="match status" value="1"/>
</dbReference>
<dbReference type="OrthoDB" id="416253at2759"/>
<dbReference type="PANTHER" id="PTHR11732">
    <property type="entry name" value="ALDO/KETO REDUCTASE"/>
    <property type="match status" value="1"/>
</dbReference>
<dbReference type="InterPro" id="IPR023210">
    <property type="entry name" value="NADP_OxRdtase_dom"/>
</dbReference>
<name>A0A9Q9F7H5_ENCHE</name>
<dbReference type="PROSITE" id="PS00062">
    <property type="entry name" value="ALDOKETO_REDUCTASE_2"/>
    <property type="match status" value="1"/>
</dbReference>
<feature type="active site" description="Proton donor" evidence="2">
    <location>
        <position position="51"/>
    </location>
</feature>
<dbReference type="InterPro" id="IPR018170">
    <property type="entry name" value="Aldo/ket_reductase_CS"/>
</dbReference>
<organism evidence="6 8">
    <name type="scientific">Encephalitozoon hellem</name>
    <name type="common">Microsporidian parasite</name>
    <dbReference type="NCBI Taxonomy" id="27973"/>
    <lineage>
        <taxon>Eukaryota</taxon>
        <taxon>Fungi</taxon>
        <taxon>Fungi incertae sedis</taxon>
        <taxon>Microsporidia</taxon>
        <taxon>Unikaryonidae</taxon>
        <taxon>Encephalitozoon</taxon>
    </lineage>
</organism>
<evidence type="ECO:0000256" key="2">
    <source>
        <dbReference type="PIRSR" id="PIRSR000097-1"/>
    </source>
</evidence>
<keyword evidence="9" id="KW-1185">Reference proteome</keyword>
<dbReference type="InterPro" id="IPR020471">
    <property type="entry name" value="AKR"/>
</dbReference>